<keyword evidence="2" id="KW-1185">Reference proteome</keyword>
<gene>
    <name evidence="1" type="ORF">BDN72DRAFT_122928</name>
</gene>
<proteinExistence type="predicted"/>
<sequence>MLFYGSQVQDKPPTQIQAVRFHLRAMLLADWEKLPRVCDQPPRYLNYAQHAENTAKSQKAGYAEANTRQKQNLPVSPRKALTSFSSWTQMALEFLPQAVQPGSWRFVESLYHTRTPTGPHCLVFRFIRHPEALRPSLGAREIYLQTISFGSLFPHPTGS</sequence>
<evidence type="ECO:0000313" key="2">
    <source>
        <dbReference type="Proteomes" id="UP000308600"/>
    </source>
</evidence>
<dbReference type="EMBL" id="ML208271">
    <property type="protein sequence ID" value="TFK74060.1"/>
    <property type="molecule type" value="Genomic_DNA"/>
</dbReference>
<reference evidence="1 2" key="1">
    <citation type="journal article" date="2019" name="Nat. Ecol. Evol.">
        <title>Megaphylogeny resolves global patterns of mushroom evolution.</title>
        <authorList>
            <person name="Varga T."/>
            <person name="Krizsan K."/>
            <person name="Foldi C."/>
            <person name="Dima B."/>
            <person name="Sanchez-Garcia M."/>
            <person name="Sanchez-Ramirez S."/>
            <person name="Szollosi G.J."/>
            <person name="Szarkandi J.G."/>
            <person name="Papp V."/>
            <person name="Albert L."/>
            <person name="Andreopoulos W."/>
            <person name="Angelini C."/>
            <person name="Antonin V."/>
            <person name="Barry K.W."/>
            <person name="Bougher N.L."/>
            <person name="Buchanan P."/>
            <person name="Buyck B."/>
            <person name="Bense V."/>
            <person name="Catcheside P."/>
            <person name="Chovatia M."/>
            <person name="Cooper J."/>
            <person name="Damon W."/>
            <person name="Desjardin D."/>
            <person name="Finy P."/>
            <person name="Geml J."/>
            <person name="Haridas S."/>
            <person name="Hughes K."/>
            <person name="Justo A."/>
            <person name="Karasinski D."/>
            <person name="Kautmanova I."/>
            <person name="Kiss B."/>
            <person name="Kocsube S."/>
            <person name="Kotiranta H."/>
            <person name="LaButti K.M."/>
            <person name="Lechner B.E."/>
            <person name="Liimatainen K."/>
            <person name="Lipzen A."/>
            <person name="Lukacs Z."/>
            <person name="Mihaltcheva S."/>
            <person name="Morgado L.N."/>
            <person name="Niskanen T."/>
            <person name="Noordeloos M.E."/>
            <person name="Ohm R.A."/>
            <person name="Ortiz-Santana B."/>
            <person name="Ovrebo C."/>
            <person name="Racz N."/>
            <person name="Riley R."/>
            <person name="Savchenko A."/>
            <person name="Shiryaev A."/>
            <person name="Soop K."/>
            <person name="Spirin V."/>
            <person name="Szebenyi C."/>
            <person name="Tomsovsky M."/>
            <person name="Tulloss R.E."/>
            <person name="Uehling J."/>
            <person name="Grigoriev I.V."/>
            <person name="Vagvolgyi C."/>
            <person name="Papp T."/>
            <person name="Martin F.M."/>
            <person name="Miettinen O."/>
            <person name="Hibbett D.S."/>
            <person name="Nagy L.G."/>
        </authorList>
    </citation>
    <scope>NUCLEOTIDE SEQUENCE [LARGE SCALE GENOMIC DNA]</scope>
    <source>
        <strain evidence="1 2">NL-1719</strain>
    </source>
</reference>
<dbReference type="Proteomes" id="UP000308600">
    <property type="component" value="Unassembled WGS sequence"/>
</dbReference>
<protein>
    <submittedName>
        <fullName evidence="1">Uncharacterized protein</fullName>
    </submittedName>
</protein>
<accession>A0ACD3B8A1</accession>
<name>A0ACD3B8A1_9AGAR</name>
<organism evidence="1 2">
    <name type="scientific">Pluteus cervinus</name>
    <dbReference type="NCBI Taxonomy" id="181527"/>
    <lineage>
        <taxon>Eukaryota</taxon>
        <taxon>Fungi</taxon>
        <taxon>Dikarya</taxon>
        <taxon>Basidiomycota</taxon>
        <taxon>Agaricomycotina</taxon>
        <taxon>Agaricomycetes</taxon>
        <taxon>Agaricomycetidae</taxon>
        <taxon>Agaricales</taxon>
        <taxon>Pluteineae</taxon>
        <taxon>Pluteaceae</taxon>
        <taxon>Pluteus</taxon>
    </lineage>
</organism>
<evidence type="ECO:0000313" key="1">
    <source>
        <dbReference type="EMBL" id="TFK74060.1"/>
    </source>
</evidence>